<evidence type="ECO:0000313" key="2">
    <source>
        <dbReference type="EMBL" id="CAE6514514.1"/>
    </source>
</evidence>
<gene>
    <name evidence="2" type="ORF">RDB_LOCUS134190</name>
</gene>
<comment type="caution">
    <text evidence="2">The sequence shown here is derived from an EMBL/GenBank/DDBJ whole genome shotgun (WGS) entry which is preliminary data.</text>
</comment>
<proteinExistence type="predicted"/>
<feature type="non-terminal residue" evidence="2">
    <location>
        <position position="1"/>
    </location>
</feature>
<name>A0A8H3D4T4_9AGAM</name>
<dbReference type="PANTHER" id="PTHR35871:SF1">
    <property type="entry name" value="CXC1-LIKE CYSTEINE CLUSTER ASSOCIATED WITH KDZ TRANSPOSASES DOMAIN-CONTAINING PROTEIN"/>
    <property type="match status" value="1"/>
</dbReference>
<dbReference type="PANTHER" id="PTHR35871">
    <property type="entry name" value="EXPRESSED PROTEIN"/>
    <property type="match status" value="1"/>
</dbReference>
<dbReference type="AlphaFoldDB" id="A0A8H3D4T4"/>
<evidence type="ECO:0000256" key="1">
    <source>
        <dbReference type="SAM" id="MobiDB-lite"/>
    </source>
</evidence>
<reference evidence="2" key="1">
    <citation type="submission" date="2021-01" db="EMBL/GenBank/DDBJ databases">
        <authorList>
            <person name="Kaushik A."/>
        </authorList>
    </citation>
    <scope>NUCLEOTIDE SEQUENCE</scope>
    <source>
        <strain evidence="2">AG6-10EEA</strain>
    </source>
</reference>
<feature type="compositionally biased region" description="Polar residues" evidence="1">
    <location>
        <begin position="49"/>
        <end position="58"/>
    </location>
</feature>
<evidence type="ECO:0000313" key="3">
    <source>
        <dbReference type="Proteomes" id="UP000663853"/>
    </source>
</evidence>
<dbReference type="Proteomes" id="UP000663853">
    <property type="component" value="Unassembled WGS sequence"/>
</dbReference>
<protein>
    <submittedName>
        <fullName evidence="2">Uncharacterized protein</fullName>
    </submittedName>
</protein>
<dbReference type="EMBL" id="CAJMXA010003766">
    <property type="protein sequence ID" value="CAE6514514.1"/>
    <property type="molecule type" value="Genomic_DNA"/>
</dbReference>
<feature type="region of interest" description="Disordered" evidence="1">
    <location>
        <begin position="1"/>
        <end position="84"/>
    </location>
</feature>
<accession>A0A8H3D4T4</accession>
<sequence>MSRKSSKQLARDMRLAAAWEKRWPKEPAKCSGPEPAPPFDDSAAFLQALSISDNQFATHENEDRLGNDAPETPNEPAELSEVEMNPEDLPFEDPISEMGGSEDGISDNDGWWEEPGAGEVSLGQDEDVDIRIDNQPLPVIEQDKIITELEKIVRNSYKGQGKARRSTFDELTLSRIRLMLMALRLSRELDCGLIRGSVLAAVAVGRAQRVAVGVRRWIRDFWRTQQLPANLYGTWNESIIEDEDFRDAVLQHLRRVGRYAGPQDIIKFFNTPEAKPFSHLLDEQPSIRTAQRWMPILGYKWRTERRGQFADGHEREDVVDFRMNNFIPKWTALEPRMRKWDREGNEIPPDLRAGEREVVVHWHDEVIYRAHDRRMTRWIPDGEAAGIYKKGEGQSLMIAHMISAKYGFLERLGAQQADNTDKVRNKADDAMVIFRPGKERDGYFCNHDVCEQVKGVMEILDEYPANEEHILVFDNATTHTKLPDDAPVVTKMTLGPSFK</sequence>
<organism evidence="2 3">
    <name type="scientific">Rhizoctonia solani</name>
    <dbReference type="NCBI Taxonomy" id="456999"/>
    <lineage>
        <taxon>Eukaryota</taxon>
        <taxon>Fungi</taxon>
        <taxon>Dikarya</taxon>
        <taxon>Basidiomycota</taxon>
        <taxon>Agaricomycotina</taxon>
        <taxon>Agaricomycetes</taxon>
        <taxon>Cantharellales</taxon>
        <taxon>Ceratobasidiaceae</taxon>
        <taxon>Rhizoctonia</taxon>
    </lineage>
</organism>
<feature type="compositionally biased region" description="Basic and acidic residues" evidence="1">
    <location>
        <begin position="9"/>
        <end position="28"/>
    </location>
</feature>